<dbReference type="PANTHER" id="PTHR43597:SF5">
    <property type="entry name" value="SUFE-LIKE PROTEIN 2, CHLOROPLASTIC"/>
    <property type="match status" value="1"/>
</dbReference>
<reference evidence="3 6" key="2">
    <citation type="submission" date="2019-10" db="EMBL/GenBank/DDBJ databases">
        <title>Prolixibacter strains distinguished by the presence of nitrate reductase genes were adept at nitrate-dependent anaerobic corrosion of metallic iron and carbon steel.</title>
        <authorList>
            <person name="Iino T."/>
            <person name="Shono N."/>
            <person name="Ito K."/>
            <person name="Nakamura R."/>
            <person name="Sueoka K."/>
            <person name="Harayama S."/>
            <person name="Ohkuma M."/>
        </authorList>
    </citation>
    <scope>NUCLEOTIDE SEQUENCE [LARGE SCALE GENOMIC DNA]</scope>
    <source>
        <strain evidence="3 6">MIC1-1</strain>
    </source>
</reference>
<accession>A0A2P8CIC3</accession>
<dbReference type="RefSeq" id="WP_106541267.1">
    <property type="nucleotide sequence ID" value="NZ_BLAU01000001.1"/>
</dbReference>
<dbReference type="SUPFAM" id="SSF82649">
    <property type="entry name" value="SufE/NifU"/>
    <property type="match status" value="1"/>
</dbReference>
<dbReference type="EMBL" id="PYGC01000002">
    <property type="protein sequence ID" value="PSK84689.1"/>
    <property type="molecule type" value="Genomic_DNA"/>
</dbReference>
<feature type="domain" description="Fe-S metabolism associated" evidence="2">
    <location>
        <begin position="11"/>
        <end position="129"/>
    </location>
</feature>
<dbReference type="EMBL" id="BLAU01000001">
    <property type="protein sequence ID" value="GET20855.1"/>
    <property type="molecule type" value="Genomic_DNA"/>
</dbReference>
<proteinExistence type="inferred from homology"/>
<dbReference type="AlphaFoldDB" id="A0A2P8CIC3"/>
<dbReference type="InterPro" id="IPR003808">
    <property type="entry name" value="Fe-S_metab-assoc_dom"/>
</dbReference>
<sequence length="143" mass="16479">MTIEDIQQEIIEEFSVFEDWMDKYAYLIELGNELEPIDAKYKIDDNLIRGCQSRVWLHPEKDGDKILFEAESDAIIVKGLVALLLRVLSNRSPREIIDADLHFIDDIGLKQHLSPTRSNGLLAMVKQMKLYALAYEKLSQQEG</sequence>
<comment type="caution">
    <text evidence="4">The sequence shown here is derived from an EMBL/GenBank/DDBJ whole genome shotgun (WGS) entry which is preliminary data.</text>
</comment>
<evidence type="ECO:0000256" key="1">
    <source>
        <dbReference type="ARBA" id="ARBA00010282"/>
    </source>
</evidence>
<name>A0A2P8CIC3_9BACT</name>
<evidence type="ECO:0000313" key="6">
    <source>
        <dbReference type="Proteomes" id="UP000396862"/>
    </source>
</evidence>
<dbReference type="Proteomes" id="UP000396862">
    <property type="component" value="Unassembled WGS sequence"/>
</dbReference>
<keyword evidence="6" id="KW-1185">Reference proteome</keyword>
<evidence type="ECO:0000313" key="3">
    <source>
        <dbReference type="EMBL" id="GET20855.1"/>
    </source>
</evidence>
<dbReference type="PANTHER" id="PTHR43597">
    <property type="entry name" value="SULFUR ACCEPTOR PROTEIN CSDE"/>
    <property type="match status" value="1"/>
</dbReference>
<evidence type="ECO:0000313" key="4">
    <source>
        <dbReference type="EMBL" id="PSK84689.1"/>
    </source>
</evidence>
<dbReference type="Gene3D" id="3.90.1010.10">
    <property type="match status" value="1"/>
</dbReference>
<dbReference type="Proteomes" id="UP000240621">
    <property type="component" value="Unassembled WGS sequence"/>
</dbReference>
<reference evidence="4 5" key="1">
    <citation type="submission" date="2018-03" db="EMBL/GenBank/DDBJ databases">
        <title>Genomic Encyclopedia of Archaeal and Bacterial Type Strains, Phase II (KMG-II): from individual species to whole genera.</title>
        <authorList>
            <person name="Goeker M."/>
        </authorList>
    </citation>
    <scope>NUCLEOTIDE SEQUENCE [LARGE SCALE GENOMIC DNA]</scope>
    <source>
        <strain evidence="4 5">DSM 27267</strain>
    </source>
</reference>
<organism evidence="4 5">
    <name type="scientific">Prolixibacter denitrificans</name>
    <dbReference type="NCBI Taxonomy" id="1541063"/>
    <lineage>
        <taxon>Bacteria</taxon>
        <taxon>Pseudomonadati</taxon>
        <taxon>Bacteroidota</taxon>
        <taxon>Bacteroidia</taxon>
        <taxon>Marinilabiliales</taxon>
        <taxon>Prolixibacteraceae</taxon>
        <taxon>Prolixibacter</taxon>
    </lineage>
</organism>
<protein>
    <submittedName>
        <fullName evidence="4">Cysteine desulfuration protein SufE</fullName>
    </submittedName>
    <submittedName>
        <fullName evidence="3">Fe-S metabolism protein SufE</fullName>
    </submittedName>
</protein>
<dbReference type="OrthoDB" id="9799320at2"/>
<gene>
    <name evidence="4" type="ORF">CLV93_102480</name>
    <name evidence="3" type="ORF">JCM18694_11010</name>
</gene>
<evidence type="ECO:0000259" key="2">
    <source>
        <dbReference type="Pfam" id="PF02657"/>
    </source>
</evidence>
<dbReference type="Pfam" id="PF02657">
    <property type="entry name" value="SufE"/>
    <property type="match status" value="1"/>
</dbReference>
<evidence type="ECO:0000313" key="5">
    <source>
        <dbReference type="Proteomes" id="UP000240621"/>
    </source>
</evidence>
<comment type="similarity">
    <text evidence="1">Belongs to the SufE family.</text>
</comment>